<dbReference type="SUPFAM" id="SSF52540">
    <property type="entry name" value="P-loop containing nucleoside triphosphate hydrolases"/>
    <property type="match status" value="1"/>
</dbReference>
<dbReference type="PANTHER" id="PTHR11361">
    <property type="entry name" value="DNA MISMATCH REPAIR PROTEIN MUTS FAMILY MEMBER"/>
    <property type="match status" value="1"/>
</dbReference>
<comment type="similarity">
    <text evidence="1">Belongs to the DNA mismatch repair MutS family.</text>
</comment>
<feature type="compositionally biased region" description="Polar residues" evidence="6">
    <location>
        <begin position="104"/>
        <end position="125"/>
    </location>
</feature>
<dbReference type="FunFam" id="3.30.420.110:FF:000003">
    <property type="entry name" value="mutS protein homolog 4"/>
    <property type="match status" value="1"/>
</dbReference>
<dbReference type="OrthoDB" id="276261at2759"/>
<dbReference type="GO" id="GO:0007131">
    <property type="term" value="P:reciprocal meiotic recombination"/>
    <property type="evidence" value="ECO:0007669"/>
    <property type="project" value="TreeGrafter"/>
</dbReference>
<dbReference type="Proteomes" id="UP000887568">
    <property type="component" value="Unplaced"/>
</dbReference>
<dbReference type="Gene3D" id="3.30.420.110">
    <property type="entry name" value="MutS, connector domain"/>
    <property type="match status" value="1"/>
</dbReference>
<evidence type="ECO:0000256" key="1">
    <source>
        <dbReference type="ARBA" id="ARBA00006271"/>
    </source>
</evidence>
<reference evidence="8" key="1">
    <citation type="submission" date="2022-11" db="UniProtKB">
        <authorList>
            <consortium name="EnsemblMetazoa"/>
        </authorList>
    </citation>
    <scope>IDENTIFICATION</scope>
</reference>
<evidence type="ECO:0000256" key="2">
    <source>
        <dbReference type="ARBA" id="ARBA00022741"/>
    </source>
</evidence>
<feature type="region of interest" description="Disordered" evidence="6">
    <location>
        <begin position="57"/>
        <end position="125"/>
    </location>
</feature>
<dbReference type="InterPro" id="IPR007860">
    <property type="entry name" value="DNA_mmatch_repair_MutS_con_dom"/>
</dbReference>
<feature type="compositionally biased region" description="Low complexity" evidence="6">
    <location>
        <begin position="85"/>
        <end position="103"/>
    </location>
</feature>
<feature type="domain" description="DNA mismatch repair proteins mutS family" evidence="7">
    <location>
        <begin position="724"/>
        <end position="740"/>
    </location>
</feature>
<dbReference type="InterPro" id="IPR007861">
    <property type="entry name" value="DNA_mismatch_repair_MutS_clamp"/>
</dbReference>
<dbReference type="SMART" id="SM00534">
    <property type="entry name" value="MUTSac"/>
    <property type="match status" value="1"/>
</dbReference>
<dbReference type="EnsemblMetazoa" id="XM_038198566.1">
    <property type="protein sequence ID" value="XP_038054494.1"/>
    <property type="gene ID" value="LOC119726736"/>
</dbReference>
<dbReference type="FunFam" id="1.10.1420.10:FF:000013">
    <property type="entry name" value="mutS protein homolog 4"/>
    <property type="match status" value="1"/>
</dbReference>
<dbReference type="GO" id="GO:0005634">
    <property type="term" value="C:nucleus"/>
    <property type="evidence" value="ECO:0007669"/>
    <property type="project" value="TreeGrafter"/>
</dbReference>
<evidence type="ECO:0000256" key="3">
    <source>
        <dbReference type="ARBA" id="ARBA00022840"/>
    </source>
</evidence>
<dbReference type="InterPro" id="IPR045076">
    <property type="entry name" value="MutS"/>
</dbReference>
<dbReference type="SUPFAM" id="SSF48334">
    <property type="entry name" value="DNA repair protein MutS, domain III"/>
    <property type="match status" value="1"/>
</dbReference>
<dbReference type="SMART" id="SM00533">
    <property type="entry name" value="MUTSd"/>
    <property type="match status" value="1"/>
</dbReference>
<evidence type="ECO:0000256" key="4">
    <source>
        <dbReference type="ARBA" id="ARBA00023125"/>
    </source>
</evidence>
<evidence type="ECO:0000259" key="7">
    <source>
        <dbReference type="PROSITE" id="PS00486"/>
    </source>
</evidence>
<keyword evidence="2" id="KW-0547">Nucleotide-binding</keyword>
<dbReference type="Pfam" id="PF05190">
    <property type="entry name" value="MutS_IV"/>
    <property type="match status" value="1"/>
</dbReference>
<dbReference type="PANTHER" id="PTHR11361:SF21">
    <property type="entry name" value="MUTS PROTEIN HOMOLOG 4"/>
    <property type="match status" value="1"/>
</dbReference>
<dbReference type="GO" id="GO:0005524">
    <property type="term" value="F:ATP binding"/>
    <property type="evidence" value="ECO:0007669"/>
    <property type="project" value="UniProtKB-KW"/>
</dbReference>
<protein>
    <recommendedName>
        <fullName evidence="7">DNA mismatch repair proteins mutS family domain-containing protein</fullName>
    </recommendedName>
</protein>
<dbReference type="SUPFAM" id="SSF53150">
    <property type="entry name" value="DNA repair protein MutS, domain II"/>
    <property type="match status" value="1"/>
</dbReference>
<dbReference type="Gene3D" id="1.10.1420.10">
    <property type="match status" value="2"/>
</dbReference>
<dbReference type="InterPro" id="IPR027417">
    <property type="entry name" value="P-loop_NTPase"/>
</dbReference>
<keyword evidence="9" id="KW-1185">Reference proteome</keyword>
<dbReference type="CTD" id="4438"/>
<sequence length="900" mass="100565">MCTGTGSAEQVSQESHFLMASSSSTSKGTNPRYAFELSDVTSNSGSSGPWRASYLRDAQTSSGPSTHVLTSVGTSRLNASSSKFSTPRTSTSVTGPTPGSRSSRQTSYRGYSISSNTPATGPQSSNLVAIVEGRGLAQGEIGMASIDLKQPELILSQFSDSQSYVKVTTKLQIYQPIEIVMPVTACEGSMTKLFKLITDNFHNTSIATVQRKYFNETKGLQYIKHLCVSDFITVEMEITSKYYCLAAAAALLKYVEFIQNVVYAPSSLKVVFRGSEQSTMIDATTARNLELVQNMKDPKSQHTLFGILNYTKTLAGARLLRANILQPPCALDTIMLRLDVVTELTKNEELFYNLQSVLTRFLDVDHLLSLCVQIPKQETVKTAEAKITNVIHLKHTLELVPPLMMALEGSKNKLLLAYFKSLGDERFNTMLEKIHTVINDGTRYQKGILNMRTQKCFAVKPNINGLLDVARRTYTEIVDDISDLISQLGEQYSLPLRTSYSSNRGFFIQLYCGNKNPISTDSMPPIFIKVVKSRNTISCTTADLIKLNDRIRESLNEIYLMTNIVVSELLNEIREHVGCLYKLAECVSTLDMLVAFAHTCTLSEYVRPEFTDTLAIKNGKHPILDKISYEPHVANNTYVNEESNFVIITGPNMSGKSTYLKQLALLQVMAQIGSFVPAECSFFRVCDQIFSRIGCDDDIETNASTFMLEMREINYIVQNCTNKSLIIIDELGRGTNSEEGIGICHAICEYLLSVKAFSIFATHFMEVANLDVLYPNVENYHFEVEHEGSTPRGNKRLAYTHVLSKGRTDEKHYGIKLAEISNLPESVVTDAKQMCETLSKQKRQQHAADHDDQDQRVVYRLARRLMQAARNSRLDEPSLRSYLANLKAHYLKELQAVSEE</sequence>
<dbReference type="Pfam" id="PF05192">
    <property type="entry name" value="MutS_III"/>
    <property type="match status" value="1"/>
</dbReference>
<dbReference type="RefSeq" id="XP_038054494.1">
    <property type="nucleotide sequence ID" value="XM_038198566.1"/>
</dbReference>
<dbReference type="GO" id="GO:0006298">
    <property type="term" value="P:mismatch repair"/>
    <property type="evidence" value="ECO:0007669"/>
    <property type="project" value="InterPro"/>
</dbReference>
<proteinExistence type="inferred from homology"/>
<dbReference type="InterPro" id="IPR011184">
    <property type="entry name" value="DNA_mismatch_repair_Msh2"/>
</dbReference>
<dbReference type="InterPro" id="IPR036678">
    <property type="entry name" value="MutS_con_dom_sf"/>
</dbReference>
<evidence type="ECO:0000256" key="5">
    <source>
        <dbReference type="ARBA" id="ARBA00023254"/>
    </source>
</evidence>
<keyword evidence="4" id="KW-0238">DNA-binding</keyword>
<keyword evidence="3" id="KW-0067">ATP-binding</keyword>
<keyword evidence="5" id="KW-0469">Meiosis</keyword>
<evidence type="ECO:0000256" key="6">
    <source>
        <dbReference type="SAM" id="MobiDB-lite"/>
    </source>
</evidence>
<dbReference type="Pfam" id="PF05188">
    <property type="entry name" value="MutS_II"/>
    <property type="match status" value="1"/>
</dbReference>
<dbReference type="InterPro" id="IPR036187">
    <property type="entry name" value="DNA_mismatch_repair_MutS_sf"/>
</dbReference>
<organism evidence="8 9">
    <name type="scientific">Patiria miniata</name>
    <name type="common">Bat star</name>
    <name type="synonym">Asterina miniata</name>
    <dbReference type="NCBI Taxonomy" id="46514"/>
    <lineage>
        <taxon>Eukaryota</taxon>
        <taxon>Metazoa</taxon>
        <taxon>Echinodermata</taxon>
        <taxon>Eleutherozoa</taxon>
        <taxon>Asterozoa</taxon>
        <taxon>Asteroidea</taxon>
        <taxon>Valvatacea</taxon>
        <taxon>Valvatida</taxon>
        <taxon>Asterinidae</taxon>
        <taxon>Patiria</taxon>
    </lineage>
</organism>
<dbReference type="AlphaFoldDB" id="A0A913ZSU7"/>
<accession>A0A913ZSU7</accession>
<evidence type="ECO:0000313" key="8">
    <source>
        <dbReference type="EnsemblMetazoa" id="XP_038054494.1"/>
    </source>
</evidence>
<dbReference type="GO" id="GO:0140664">
    <property type="term" value="F:ATP-dependent DNA damage sensor activity"/>
    <property type="evidence" value="ECO:0007669"/>
    <property type="project" value="InterPro"/>
</dbReference>
<feature type="compositionally biased region" description="Polar residues" evidence="6">
    <location>
        <begin position="58"/>
        <end position="84"/>
    </location>
</feature>
<dbReference type="Gene3D" id="3.40.50.300">
    <property type="entry name" value="P-loop containing nucleotide triphosphate hydrolases"/>
    <property type="match status" value="1"/>
</dbReference>
<dbReference type="Pfam" id="PF00488">
    <property type="entry name" value="MutS_V"/>
    <property type="match status" value="1"/>
</dbReference>
<dbReference type="GO" id="GO:0030983">
    <property type="term" value="F:mismatched DNA binding"/>
    <property type="evidence" value="ECO:0007669"/>
    <property type="project" value="InterPro"/>
</dbReference>
<dbReference type="InterPro" id="IPR000432">
    <property type="entry name" value="DNA_mismatch_repair_MutS_C"/>
</dbReference>
<dbReference type="FunFam" id="3.40.50.300:FF:000870">
    <property type="entry name" value="MutS protein homolog 4"/>
    <property type="match status" value="1"/>
</dbReference>
<dbReference type="InterPro" id="IPR007696">
    <property type="entry name" value="DNA_mismatch_repair_MutS_core"/>
</dbReference>
<dbReference type="PIRSF" id="PIRSF005813">
    <property type="entry name" value="MSH2"/>
    <property type="match status" value="1"/>
</dbReference>
<feature type="region of interest" description="Disordered" evidence="6">
    <location>
        <begin position="1"/>
        <end position="29"/>
    </location>
</feature>
<evidence type="ECO:0000313" key="9">
    <source>
        <dbReference type="Proteomes" id="UP000887568"/>
    </source>
</evidence>
<dbReference type="PROSITE" id="PS00486">
    <property type="entry name" value="DNA_MISMATCH_REPAIR_2"/>
    <property type="match status" value="1"/>
</dbReference>
<dbReference type="GeneID" id="119726736"/>
<name>A0A913ZSU7_PATMI</name>
<dbReference type="OMA" id="KMTMLYK"/>